<evidence type="ECO:0000313" key="8">
    <source>
        <dbReference type="Proteomes" id="UP001176961"/>
    </source>
</evidence>
<feature type="coiled-coil region" evidence="4">
    <location>
        <begin position="193"/>
        <end position="248"/>
    </location>
</feature>
<dbReference type="EMBL" id="CATQJL010000112">
    <property type="protein sequence ID" value="CAJ0596358.1"/>
    <property type="molecule type" value="Genomic_DNA"/>
</dbReference>
<evidence type="ECO:0000256" key="5">
    <source>
        <dbReference type="SAM" id="MobiDB-lite"/>
    </source>
</evidence>
<organism evidence="7 8">
    <name type="scientific">Cylicocyclus nassatus</name>
    <name type="common">Nematode worm</name>
    <dbReference type="NCBI Taxonomy" id="53992"/>
    <lineage>
        <taxon>Eukaryota</taxon>
        <taxon>Metazoa</taxon>
        <taxon>Ecdysozoa</taxon>
        <taxon>Nematoda</taxon>
        <taxon>Chromadorea</taxon>
        <taxon>Rhabditida</taxon>
        <taxon>Rhabditina</taxon>
        <taxon>Rhabditomorpha</taxon>
        <taxon>Strongyloidea</taxon>
        <taxon>Strongylidae</taxon>
        <taxon>Cylicocyclus</taxon>
    </lineage>
</organism>
<dbReference type="GO" id="GO:0005634">
    <property type="term" value="C:nucleus"/>
    <property type="evidence" value="ECO:0007669"/>
    <property type="project" value="TreeGrafter"/>
</dbReference>
<comment type="caution">
    <text evidence="7">The sequence shown here is derived from an EMBL/GenBank/DDBJ whole genome shotgun (WGS) entry which is preliminary data.</text>
</comment>
<reference evidence="7" key="1">
    <citation type="submission" date="2023-07" db="EMBL/GenBank/DDBJ databases">
        <authorList>
            <consortium name="CYATHOMIX"/>
        </authorList>
    </citation>
    <scope>NUCLEOTIDE SEQUENCE</scope>
    <source>
        <strain evidence="7">N/A</strain>
    </source>
</reference>
<evidence type="ECO:0000256" key="3">
    <source>
        <dbReference type="PROSITE-ProRule" id="PRU00175"/>
    </source>
</evidence>
<evidence type="ECO:0000259" key="6">
    <source>
        <dbReference type="PROSITE" id="PS50089"/>
    </source>
</evidence>
<dbReference type="Pfam" id="PF13639">
    <property type="entry name" value="zf-RING_2"/>
    <property type="match status" value="1"/>
</dbReference>
<name>A0AA36M2R8_CYLNA</name>
<protein>
    <recommendedName>
        <fullName evidence="6">RING-type domain-containing protein</fullName>
    </recommendedName>
</protein>
<dbReference type="SUPFAM" id="SSF57850">
    <property type="entry name" value="RING/U-box"/>
    <property type="match status" value="1"/>
</dbReference>
<keyword evidence="2" id="KW-0862">Zinc</keyword>
<feature type="coiled-coil region" evidence="4">
    <location>
        <begin position="96"/>
        <end position="158"/>
    </location>
</feature>
<feature type="domain" description="RING-type" evidence="6">
    <location>
        <begin position="8"/>
        <end position="48"/>
    </location>
</feature>
<feature type="region of interest" description="Disordered" evidence="5">
    <location>
        <begin position="278"/>
        <end position="313"/>
    </location>
</feature>
<feature type="compositionally biased region" description="Basic and acidic residues" evidence="5">
    <location>
        <begin position="291"/>
        <end position="313"/>
    </location>
</feature>
<keyword evidence="1 3" id="KW-0479">Metal-binding</keyword>
<dbReference type="Proteomes" id="UP001176961">
    <property type="component" value="Unassembled WGS sequence"/>
</dbReference>
<dbReference type="SMART" id="SM00184">
    <property type="entry name" value="RING"/>
    <property type="match status" value="1"/>
</dbReference>
<dbReference type="InterPro" id="IPR013083">
    <property type="entry name" value="Znf_RING/FYVE/PHD"/>
</dbReference>
<keyword evidence="8" id="KW-1185">Reference proteome</keyword>
<evidence type="ECO:0000256" key="2">
    <source>
        <dbReference type="ARBA" id="ARBA00022833"/>
    </source>
</evidence>
<evidence type="ECO:0000313" key="7">
    <source>
        <dbReference type="EMBL" id="CAJ0596358.1"/>
    </source>
</evidence>
<dbReference type="GO" id="GO:0016567">
    <property type="term" value="P:protein ubiquitination"/>
    <property type="evidence" value="ECO:0007669"/>
    <property type="project" value="TreeGrafter"/>
</dbReference>
<dbReference type="GO" id="GO:0008270">
    <property type="term" value="F:zinc ion binding"/>
    <property type="evidence" value="ECO:0007669"/>
    <property type="project" value="UniProtKB-KW"/>
</dbReference>
<gene>
    <name evidence="7" type="ORF">CYNAS_LOCUS8341</name>
</gene>
<dbReference type="GO" id="GO:0031297">
    <property type="term" value="P:replication fork processing"/>
    <property type="evidence" value="ECO:0007669"/>
    <property type="project" value="TreeGrafter"/>
</dbReference>
<proteinExistence type="predicted"/>
<dbReference type="GO" id="GO:0090734">
    <property type="term" value="C:site of DNA damage"/>
    <property type="evidence" value="ECO:0007669"/>
    <property type="project" value="TreeGrafter"/>
</dbReference>
<evidence type="ECO:0000256" key="4">
    <source>
        <dbReference type="SAM" id="Coils"/>
    </source>
</evidence>
<evidence type="ECO:0000256" key="1">
    <source>
        <dbReference type="ARBA" id="ARBA00022771"/>
    </source>
</evidence>
<dbReference type="InterPro" id="IPR001841">
    <property type="entry name" value="Znf_RING"/>
</dbReference>
<dbReference type="PROSITE" id="PS50089">
    <property type="entry name" value="ZF_RING_2"/>
    <property type="match status" value="1"/>
</dbReference>
<dbReference type="Gene3D" id="3.30.40.10">
    <property type="entry name" value="Zinc/RING finger domain, C3HC4 (zinc finger)"/>
    <property type="match status" value="1"/>
</dbReference>
<dbReference type="AlphaFoldDB" id="A0AA36M2R8"/>
<dbReference type="PANTHER" id="PTHR46569">
    <property type="entry name" value="E3 UBIQUITIN-PROTEIN LIGASE TRAIP"/>
    <property type="match status" value="1"/>
</dbReference>
<sequence length="313" mass="36359">MFQIRGKCVICTQRFVTNNIAALHCGHVFHYDCIQKWFERSLTCPNCRAFTTSGEIVRHLFFDAPDDFDDTTLSIASPGSRADELLIALGEKNRALLQAQGELREKNRALLRAQNELRHCETTLAVKRREYDELLDENLSLKARIEILERSLEKSTKRLKACELYKIVTSMGSETALDTLLGDDGSLRMGQFINIQKRQLEEAKSIQRRLREELRAEREQLRASKKKESDLEKLLKNMEIELRDARAANTMQERPLKQRLRNLPTTHHIAENRETADIGNMMPPKRNIRRPLVERRNESGPKRAHFAEKEEEH</sequence>
<keyword evidence="1 3" id="KW-0863">Zinc-finger</keyword>
<dbReference type="PANTHER" id="PTHR46569:SF1">
    <property type="entry name" value="E3 UBIQUITIN-PROTEIN LIGASE RFWD3-RELATED"/>
    <property type="match status" value="1"/>
</dbReference>
<dbReference type="InterPro" id="IPR052639">
    <property type="entry name" value="TRAIP_ubiq-protein_ligase"/>
</dbReference>
<dbReference type="GO" id="GO:0061630">
    <property type="term" value="F:ubiquitin protein ligase activity"/>
    <property type="evidence" value="ECO:0007669"/>
    <property type="project" value="TreeGrafter"/>
</dbReference>
<accession>A0AA36M2R8</accession>
<keyword evidence="4" id="KW-0175">Coiled coil</keyword>